<evidence type="ECO:0000256" key="6">
    <source>
        <dbReference type="ARBA" id="ARBA00023136"/>
    </source>
</evidence>
<sequence length="503" mass="50907">MSAPAATPDTTAAVGDPRRWAALYVLCTGMLMIVLDATVVNVALPSIQDDLGFTQSGLAWVVNAYLIAFGALMLLAGRVGDMIGRKRVFMAGLLVFTGASLLCGVSQSSGMLVAARFVQGAGGAMTSAVILGMIVTMFPQPREQARAIGIYAFVASAGGAVGLLAGGLLTEAISWHWIFFVNVPIAVVTATLAARLLHDDEGIGLGAGADALGALLITSALMAAVYTIVGPAAEDGWGATTTLLLGALSLALLAGFVAREATARTPLIPLRIFRSRNVSGANAVQVLAVAGMMSTFFLGSLYLERVLGYDPLEIGLAFLPTTIVMAALSIRYSERLVTRFGARATLLPGLVLIALALLLFGRAPVDGQFVVDVLPVTVLLGTGAGLCFPALMNLAMSGATPQDAGLASGLVNTTAQVGGALGLAVLATLSATRTDTLRAAGESTAAALTGGYHLAFLVAAGLTIAALAVALAVLRDGPSAGAAVETELESASEGEPASVPAAV</sequence>
<dbReference type="InterPro" id="IPR036259">
    <property type="entry name" value="MFS_trans_sf"/>
</dbReference>
<dbReference type="Proteomes" id="UP001284601">
    <property type="component" value="Unassembled WGS sequence"/>
</dbReference>
<dbReference type="InterPro" id="IPR004638">
    <property type="entry name" value="EmrB-like"/>
</dbReference>
<feature type="transmembrane region" description="Helical" evidence="7">
    <location>
        <begin position="236"/>
        <end position="258"/>
    </location>
</feature>
<keyword evidence="4 7" id="KW-0812">Transmembrane</keyword>
<evidence type="ECO:0000256" key="4">
    <source>
        <dbReference type="ARBA" id="ARBA00022692"/>
    </source>
</evidence>
<evidence type="ECO:0000313" key="10">
    <source>
        <dbReference type="Proteomes" id="UP001284601"/>
    </source>
</evidence>
<feature type="transmembrane region" description="Helical" evidence="7">
    <location>
        <begin position="148"/>
        <end position="169"/>
    </location>
</feature>
<evidence type="ECO:0000256" key="7">
    <source>
        <dbReference type="SAM" id="Phobius"/>
    </source>
</evidence>
<dbReference type="CDD" id="cd17321">
    <property type="entry name" value="MFS_MMR_MDR_like"/>
    <property type="match status" value="1"/>
</dbReference>
<evidence type="ECO:0000256" key="2">
    <source>
        <dbReference type="ARBA" id="ARBA00022448"/>
    </source>
</evidence>
<evidence type="ECO:0000256" key="5">
    <source>
        <dbReference type="ARBA" id="ARBA00022989"/>
    </source>
</evidence>
<dbReference type="Gene3D" id="1.20.1720.10">
    <property type="entry name" value="Multidrug resistance protein D"/>
    <property type="match status" value="1"/>
</dbReference>
<feature type="transmembrane region" description="Helical" evidence="7">
    <location>
        <begin position="344"/>
        <end position="361"/>
    </location>
</feature>
<keyword evidence="5 7" id="KW-1133">Transmembrane helix</keyword>
<feature type="transmembrane region" description="Helical" evidence="7">
    <location>
        <begin position="279"/>
        <end position="302"/>
    </location>
</feature>
<feature type="transmembrane region" description="Helical" evidence="7">
    <location>
        <begin position="88"/>
        <end position="107"/>
    </location>
</feature>
<dbReference type="PANTHER" id="PTHR42718:SF46">
    <property type="entry name" value="BLR6921 PROTEIN"/>
    <property type="match status" value="1"/>
</dbReference>
<feature type="transmembrane region" description="Helical" evidence="7">
    <location>
        <begin position="209"/>
        <end position="230"/>
    </location>
</feature>
<evidence type="ECO:0000313" key="9">
    <source>
        <dbReference type="EMBL" id="MDW5596208.1"/>
    </source>
</evidence>
<comment type="caution">
    <text evidence="9">The sequence shown here is derived from an EMBL/GenBank/DDBJ whole genome shotgun (WGS) entry which is preliminary data.</text>
</comment>
<dbReference type="Gene3D" id="1.20.1250.20">
    <property type="entry name" value="MFS general substrate transporter like domains"/>
    <property type="match status" value="1"/>
</dbReference>
<feature type="domain" description="Major facilitator superfamily (MFS) profile" evidence="8">
    <location>
        <begin position="22"/>
        <end position="478"/>
    </location>
</feature>
<dbReference type="InterPro" id="IPR011701">
    <property type="entry name" value="MFS"/>
</dbReference>
<gene>
    <name evidence="9" type="ORF">R7226_17805</name>
</gene>
<dbReference type="PANTHER" id="PTHR42718">
    <property type="entry name" value="MAJOR FACILITATOR SUPERFAMILY MULTIDRUG TRANSPORTER MFSC"/>
    <property type="match status" value="1"/>
</dbReference>
<proteinExistence type="predicted"/>
<feature type="transmembrane region" description="Helical" evidence="7">
    <location>
        <begin position="175"/>
        <end position="197"/>
    </location>
</feature>
<dbReference type="PROSITE" id="PS50850">
    <property type="entry name" value="MFS"/>
    <property type="match status" value="1"/>
</dbReference>
<feature type="transmembrane region" description="Helical" evidence="7">
    <location>
        <begin position="406"/>
        <end position="431"/>
    </location>
</feature>
<feature type="transmembrane region" description="Helical" evidence="7">
    <location>
        <begin position="113"/>
        <end position="136"/>
    </location>
</feature>
<comment type="subcellular location">
    <subcellularLocation>
        <location evidence="1">Cell membrane</location>
        <topology evidence="1">Multi-pass membrane protein</topology>
    </subcellularLocation>
</comment>
<protein>
    <submittedName>
        <fullName evidence="9">MFS transporter</fullName>
    </submittedName>
</protein>
<reference evidence="10" key="1">
    <citation type="submission" date="2023-07" db="EMBL/GenBank/DDBJ databases">
        <title>Conexibacter stalactiti sp. nov., isolated from stalactites in a lava cave and emended description of the genus Conexibacter.</title>
        <authorList>
            <person name="Lee S.D."/>
        </authorList>
    </citation>
    <scope>NUCLEOTIDE SEQUENCE [LARGE SCALE GENOMIC DNA]</scope>
    <source>
        <strain evidence="10">KCTC 39840</strain>
    </source>
</reference>
<organism evidence="9 10">
    <name type="scientific">Conexibacter stalactiti</name>
    <dbReference type="NCBI Taxonomy" id="1940611"/>
    <lineage>
        <taxon>Bacteria</taxon>
        <taxon>Bacillati</taxon>
        <taxon>Actinomycetota</taxon>
        <taxon>Thermoleophilia</taxon>
        <taxon>Solirubrobacterales</taxon>
        <taxon>Conexibacteraceae</taxon>
        <taxon>Conexibacter</taxon>
    </lineage>
</organism>
<dbReference type="RefSeq" id="WP_318598589.1">
    <property type="nucleotide sequence ID" value="NZ_JAWSTH010000049.1"/>
</dbReference>
<feature type="transmembrane region" description="Helical" evidence="7">
    <location>
        <begin position="21"/>
        <end position="44"/>
    </location>
</feature>
<dbReference type="Pfam" id="PF07690">
    <property type="entry name" value="MFS_1"/>
    <property type="match status" value="1"/>
</dbReference>
<dbReference type="SUPFAM" id="SSF103473">
    <property type="entry name" value="MFS general substrate transporter"/>
    <property type="match status" value="1"/>
</dbReference>
<keyword evidence="2" id="KW-0813">Transport</keyword>
<keyword evidence="3" id="KW-1003">Cell membrane</keyword>
<feature type="transmembrane region" description="Helical" evidence="7">
    <location>
        <begin position="373"/>
        <end position="394"/>
    </location>
</feature>
<keyword evidence="10" id="KW-1185">Reference proteome</keyword>
<accession>A0ABU4HSB5</accession>
<dbReference type="NCBIfam" id="TIGR00711">
    <property type="entry name" value="efflux_EmrB"/>
    <property type="match status" value="1"/>
</dbReference>
<name>A0ABU4HSB5_9ACTN</name>
<feature type="transmembrane region" description="Helical" evidence="7">
    <location>
        <begin position="451"/>
        <end position="474"/>
    </location>
</feature>
<dbReference type="EMBL" id="JAWSTH010000049">
    <property type="protein sequence ID" value="MDW5596208.1"/>
    <property type="molecule type" value="Genomic_DNA"/>
</dbReference>
<evidence type="ECO:0000256" key="1">
    <source>
        <dbReference type="ARBA" id="ARBA00004651"/>
    </source>
</evidence>
<evidence type="ECO:0000259" key="8">
    <source>
        <dbReference type="PROSITE" id="PS50850"/>
    </source>
</evidence>
<keyword evidence="6 7" id="KW-0472">Membrane</keyword>
<feature type="transmembrane region" description="Helical" evidence="7">
    <location>
        <begin position="56"/>
        <end position="76"/>
    </location>
</feature>
<feature type="transmembrane region" description="Helical" evidence="7">
    <location>
        <begin position="314"/>
        <end position="332"/>
    </location>
</feature>
<dbReference type="InterPro" id="IPR020846">
    <property type="entry name" value="MFS_dom"/>
</dbReference>
<evidence type="ECO:0000256" key="3">
    <source>
        <dbReference type="ARBA" id="ARBA00022475"/>
    </source>
</evidence>